<proteinExistence type="predicted"/>
<dbReference type="OrthoDB" id="7182470at2"/>
<feature type="DNA-binding region" description="H-T-H motif" evidence="2">
    <location>
        <begin position="238"/>
        <end position="257"/>
    </location>
</feature>
<keyword evidence="5" id="KW-1185">Reference proteome</keyword>
<organism evidence="4 5">
    <name type="scientific">Caulobacter endophyticus</name>
    <dbReference type="NCBI Taxonomy" id="2172652"/>
    <lineage>
        <taxon>Bacteria</taxon>
        <taxon>Pseudomonadati</taxon>
        <taxon>Pseudomonadota</taxon>
        <taxon>Alphaproteobacteria</taxon>
        <taxon>Caulobacterales</taxon>
        <taxon>Caulobacteraceae</taxon>
        <taxon>Caulobacter</taxon>
    </lineage>
</organism>
<feature type="domain" description="HTH tetR-type" evidence="3">
    <location>
        <begin position="215"/>
        <end position="275"/>
    </location>
</feature>
<sequence>MAFADLDSAAQLAEAGYRIALEEGLGAVSARTAAARAGAAASAVNYYFGDRASFLRRIQALALEEAAAQREALVAGLSRGPRWNSLADRLTLLVAERLEAGRLGFVLLGEFEIEAEVGGDAELQAAAGQGGEAEFAFWRQAALTLGAAETDADGWAGLAVGLLTLLHVEPDAGERLLWLAPALRRLGARLGKAAIEPVPPGPAPDEVLPEREHANETARRIVEAAIAGIAERGVFRLTQRDVAARAGVSLAATTYFFRTKADLVEAAMVELHRQVRAEVLASADDTGVATVMAPAGGFSARVRALGALQLAAAREPALQPLAAAVRATRGATSMRMLRRQGVNDADGLDAMVWSTLMGGLIGKLRFAAPADREAVFGTMRDHLQARLFGSL</sequence>
<dbReference type="Proteomes" id="UP000245073">
    <property type="component" value="Unassembled WGS sequence"/>
</dbReference>
<dbReference type="Pfam" id="PF00440">
    <property type="entry name" value="TetR_N"/>
    <property type="match status" value="1"/>
</dbReference>
<dbReference type="Gene3D" id="1.10.357.10">
    <property type="entry name" value="Tetracycline Repressor, domain 2"/>
    <property type="match status" value="2"/>
</dbReference>
<dbReference type="InterPro" id="IPR001647">
    <property type="entry name" value="HTH_TetR"/>
</dbReference>
<dbReference type="GO" id="GO:0003677">
    <property type="term" value="F:DNA binding"/>
    <property type="evidence" value="ECO:0007669"/>
    <property type="project" value="UniProtKB-UniRule"/>
</dbReference>
<name>A0A2T9JWZ1_9CAUL</name>
<dbReference type="PROSITE" id="PS50977">
    <property type="entry name" value="HTH_TETR_2"/>
    <property type="match status" value="1"/>
</dbReference>
<evidence type="ECO:0000256" key="2">
    <source>
        <dbReference type="PROSITE-ProRule" id="PRU00335"/>
    </source>
</evidence>
<evidence type="ECO:0000256" key="1">
    <source>
        <dbReference type="ARBA" id="ARBA00023125"/>
    </source>
</evidence>
<dbReference type="EMBL" id="QDKQ01000049">
    <property type="protein sequence ID" value="PVM88230.1"/>
    <property type="molecule type" value="Genomic_DNA"/>
</dbReference>
<evidence type="ECO:0000313" key="4">
    <source>
        <dbReference type="EMBL" id="PVM88230.1"/>
    </source>
</evidence>
<protein>
    <recommendedName>
        <fullName evidence="3">HTH tetR-type domain-containing protein</fullName>
    </recommendedName>
</protein>
<dbReference type="AlphaFoldDB" id="A0A2T9JWZ1"/>
<evidence type="ECO:0000259" key="3">
    <source>
        <dbReference type="PROSITE" id="PS50977"/>
    </source>
</evidence>
<keyword evidence="1 2" id="KW-0238">DNA-binding</keyword>
<dbReference type="InterPro" id="IPR009057">
    <property type="entry name" value="Homeodomain-like_sf"/>
</dbReference>
<reference evidence="4 5" key="1">
    <citation type="submission" date="2018-04" db="EMBL/GenBank/DDBJ databases">
        <title>The genome sequence of Caulobacter sp. 744.</title>
        <authorList>
            <person name="Gao J."/>
            <person name="Sun J."/>
        </authorList>
    </citation>
    <scope>NUCLEOTIDE SEQUENCE [LARGE SCALE GENOMIC DNA]</scope>
    <source>
        <strain evidence="4 5">774</strain>
    </source>
</reference>
<dbReference type="RefSeq" id="WP_109101381.1">
    <property type="nucleotide sequence ID" value="NZ_QDKQ01000049.1"/>
</dbReference>
<gene>
    <name evidence="4" type="ORF">DDF67_13385</name>
</gene>
<evidence type="ECO:0000313" key="5">
    <source>
        <dbReference type="Proteomes" id="UP000245073"/>
    </source>
</evidence>
<accession>A0A2T9JWZ1</accession>
<dbReference type="SUPFAM" id="SSF46689">
    <property type="entry name" value="Homeodomain-like"/>
    <property type="match status" value="2"/>
</dbReference>
<comment type="caution">
    <text evidence="4">The sequence shown here is derived from an EMBL/GenBank/DDBJ whole genome shotgun (WGS) entry which is preliminary data.</text>
</comment>